<comment type="caution">
    <text evidence="1">The sequence shown here is derived from an EMBL/GenBank/DDBJ whole genome shotgun (WGS) entry which is preliminary data.</text>
</comment>
<dbReference type="Proteomes" id="UP000315471">
    <property type="component" value="Unassembled WGS sequence"/>
</dbReference>
<evidence type="ECO:0000313" key="2">
    <source>
        <dbReference type="Proteomes" id="UP000315471"/>
    </source>
</evidence>
<dbReference type="OrthoDB" id="291026at2"/>
<protein>
    <submittedName>
        <fullName evidence="1">Uncharacterized protein</fullName>
    </submittedName>
</protein>
<organism evidence="1 2">
    <name type="scientific">Novipirellula aureliae</name>
    <dbReference type="NCBI Taxonomy" id="2527966"/>
    <lineage>
        <taxon>Bacteria</taxon>
        <taxon>Pseudomonadati</taxon>
        <taxon>Planctomycetota</taxon>
        <taxon>Planctomycetia</taxon>
        <taxon>Pirellulales</taxon>
        <taxon>Pirellulaceae</taxon>
        <taxon>Novipirellula</taxon>
    </lineage>
</organism>
<dbReference type="RefSeq" id="WP_146601225.1">
    <property type="nucleotide sequence ID" value="NZ_SJPY01000006.1"/>
</dbReference>
<gene>
    <name evidence="1" type="ORF">Q31b_40120</name>
</gene>
<accession>A0A5C6DRZ9</accession>
<dbReference type="AlphaFoldDB" id="A0A5C6DRZ9"/>
<sequence>MKWLLFLTILVGFLLRARAIESAVDLLDQENARSLTPLDRENCFFDPDAEVLLFAGKDRLPGRAGIDDDFNGIVDDLSELGAIYGDDICLTPADANYKSIREGSLPWRVISVGAWVKS</sequence>
<proteinExistence type="predicted"/>
<keyword evidence="2" id="KW-1185">Reference proteome</keyword>
<evidence type="ECO:0000313" key="1">
    <source>
        <dbReference type="EMBL" id="TWU38934.1"/>
    </source>
</evidence>
<reference evidence="1 2" key="1">
    <citation type="submission" date="2019-02" db="EMBL/GenBank/DDBJ databases">
        <title>Deep-cultivation of Planctomycetes and their phenomic and genomic characterization uncovers novel biology.</title>
        <authorList>
            <person name="Wiegand S."/>
            <person name="Jogler M."/>
            <person name="Boedeker C."/>
            <person name="Pinto D."/>
            <person name="Vollmers J."/>
            <person name="Rivas-Marin E."/>
            <person name="Kohn T."/>
            <person name="Peeters S.H."/>
            <person name="Heuer A."/>
            <person name="Rast P."/>
            <person name="Oberbeckmann S."/>
            <person name="Bunk B."/>
            <person name="Jeske O."/>
            <person name="Meyerdierks A."/>
            <person name="Storesund J.E."/>
            <person name="Kallscheuer N."/>
            <person name="Luecker S."/>
            <person name="Lage O.M."/>
            <person name="Pohl T."/>
            <person name="Merkel B.J."/>
            <person name="Hornburger P."/>
            <person name="Mueller R.-W."/>
            <person name="Bruemmer F."/>
            <person name="Labrenz M."/>
            <person name="Spormann A.M."/>
            <person name="Op Den Camp H."/>
            <person name="Overmann J."/>
            <person name="Amann R."/>
            <person name="Jetten M.S.M."/>
            <person name="Mascher T."/>
            <person name="Medema M.H."/>
            <person name="Devos D.P."/>
            <person name="Kaster A.-K."/>
            <person name="Ovreas L."/>
            <person name="Rohde M."/>
            <person name="Galperin M.Y."/>
            <person name="Jogler C."/>
        </authorList>
    </citation>
    <scope>NUCLEOTIDE SEQUENCE [LARGE SCALE GENOMIC DNA]</scope>
    <source>
        <strain evidence="1 2">Q31b</strain>
    </source>
</reference>
<dbReference type="EMBL" id="SJPY01000006">
    <property type="protein sequence ID" value="TWU38934.1"/>
    <property type="molecule type" value="Genomic_DNA"/>
</dbReference>
<name>A0A5C6DRZ9_9BACT</name>